<reference evidence="2 3" key="1">
    <citation type="submission" date="2018-03" db="EMBL/GenBank/DDBJ databases">
        <title>Genomic Encyclopedia of Archaeal and Bacterial Type Strains, Phase II (KMG-II): from individual species to whole genera.</title>
        <authorList>
            <person name="Goeker M."/>
        </authorList>
    </citation>
    <scope>NUCLEOTIDE SEQUENCE [LARGE SCALE GENOMIC DNA]</scope>
    <source>
        <strain evidence="2 3">DSM 45348</strain>
    </source>
</reference>
<evidence type="ECO:0000256" key="1">
    <source>
        <dbReference type="SAM" id="MobiDB-lite"/>
    </source>
</evidence>
<proteinExistence type="predicted"/>
<feature type="compositionally biased region" description="Basic and acidic residues" evidence="1">
    <location>
        <begin position="1"/>
        <end position="16"/>
    </location>
</feature>
<sequence>MEKREPAARSREDYRHLPPRVTPDEMIPVVPVVHTVDDPTNGDKNQWEIRHGWAG</sequence>
<evidence type="ECO:0000313" key="2">
    <source>
        <dbReference type="EMBL" id="PRY32898.1"/>
    </source>
</evidence>
<gene>
    <name evidence="2" type="ORF">CLV70_10157</name>
</gene>
<evidence type="ECO:0000313" key="3">
    <source>
        <dbReference type="Proteomes" id="UP000239209"/>
    </source>
</evidence>
<protein>
    <submittedName>
        <fullName evidence="2">Uncharacterized protein</fullName>
    </submittedName>
</protein>
<dbReference type="Proteomes" id="UP000239209">
    <property type="component" value="Unassembled WGS sequence"/>
</dbReference>
<name>A0A2T0SHK4_9ACTN</name>
<feature type="compositionally biased region" description="Basic and acidic residues" evidence="1">
    <location>
        <begin position="45"/>
        <end position="55"/>
    </location>
</feature>
<dbReference type="EMBL" id="PVZG01000001">
    <property type="protein sequence ID" value="PRY32898.1"/>
    <property type="molecule type" value="Genomic_DNA"/>
</dbReference>
<comment type="caution">
    <text evidence="2">The sequence shown here is derived from an EMBL/GenBank/DDBJ whole genome shotgun (WGS) entry which is preliminary data.</text>
</comment>
<feature type="region of interest" description="Disordered" evidence="1">
    <location>
        <begin position="1"/>
        <end position="55"/>
    </location>
</feature>
<organism evidence="2 3">
    <name type="scientific">Pseudosporangium ferrugineum</name>
    <dbReference type="NCBI Taxonomy" id="439699"/>
    <lineage>
        <taxon>Bacteria</taxon>
        <taxon>Bacillati</taxon>
        <taxon>Actinomycetota</taxon>
        <taxon>Actinomycetes</taxon>
        <taxon>Micromonosporales</taxon>
        <taxon>Micromonosporaceae</taxon>
        <taxon>Pseudosporangium</taxon>
    </lineage>
</organism>
<accession>A0A2T0SHK4</accession>
<dbReference type="AlphaFoldDB" id="A0A2T0SHK4"/>
<keyword evidence="3" id="KW-1185">Reference proteome</keyword>
<dbReference type="RefSeq" id="WP_158277662.1">
    <property type="nucleotide sequence ID" value="NZ_PVZG01000001.1"/>
</dbReference>